<dbReference type="InterPro" id="IPR005076">
    <property type="entry name" value="Glyco_trans_6"/>
</dbReference>
<evidence type="ECO:0000256" key="1">
    <source>
        <dbReference type="ARBA" id="ARBA00001936"/>
    </source>
</evidence>
<keyword evidence="4" id="KW-0808">Transferase</keyword>
<organism evidence="6 7">
    <name type="scientific">candidate division CSSED10-310 bacterium</name>
    <dbReference type="NCBI Taxonomy" id="2855610"/>
    <lineage>
        <taxon>Bacteria</taxon>
        <taxon>Bacteria division CSSED10-310</taxon>
    </lineage>
</organism>
<name>A0ABV6YUB2_UNCC1</name>
<comment type="caution">
    <text evidence="6">The sequence shown here is derived from an EMBL/GenBank/DDBJ whole genome shotgun (WGS) entry which is preliminary data.</text>
</comment>
<evidence type="ECO:0000256" key="2">
    <source>
        <dbReference type="ARBA" id="ARBA00010413"/>
    </source>
</evidence>
<dbReference type="Proteomes" id="UP001594351">
    <property type="component" value="Unassembled WGS sequence"/>
</dbReference>
<reference evidence="6 7" key="1">
    <citation type="submission" date="2024-09" db="EMBL/GenBank/DDBJ databases">
        <title>Laminarin stimulates single cell rates of sulfate reduction while oxygen inhibits transcriptomic activity in coastal marine sediment.</title>
        <authorList>
            <person name="Lindsay M."/>
            <person name="Orcutt B."/>
            <person name="Emerson D."/>
            <person name="Stepanauskas R."/>
            <person name="D'Angelo T."/>
        </authorList>
    </citation>
    <scope>NUCLEOTIDE SEQUENCE [LARGE SCALE GENOMIC DNA]</scope>
    <source>
        <strain evidence="6">SAG AM-311-K15</strain>
    </source>
</reference>
<dbReference type="PANTHER" id="PTHR10462:SF53">
    <property type="entry name" value="HISTO-BLOOD GROUP ABO SYSTEM TRANSFERASE 1-LIKE"/>
    <property type="match status" value="1"/>
</dbReference>
<dbReference type="InterPro" id="IPR041881">
    <property type="entry name" value="PqqD_sf"/>
</dbReference>
<comment type="similarity">
    <text evidence="2">Belongs to the glycosyltransferase 6 family.</text>
</comment>
<gene>
    <name evidence="6" type="ORF">ACFL27_06155</name>
</gene>
<feature type="domain" description="PLOD1-3-like GT" evidence="5">
    <location>
        <begin position="47"/>
        <end position="231"/>
    </location>
</feature>
<feature type="domain" description="PLOD1-3-like GT" evidence="5">
    <location>
        <begin position="668"/>
        <end position="792"/>
    </location>
</feature>
<evidence type="ECO:0000256" key="3">
    <source>
        <dbReference type="ARBA" id="ARBA00022676"/>
    </source>
</evidence>
<dbReference type="PANTHER" id="PTHR10462">
    <property type="entry name" value="GLYCOSYLTRANSFERASE-RELATED"/>
    <property type="match status" value="1"/>
</dbReference>
<dbReference type="EMBL" id="JBHPBY010000059">
    <property type="protein sequence ID" value="MFC1849773.1"/>
    <property type="molecule type" value="Genomic_DNA"/>
</dbReference>
<evidence type="ECO:0000313" key="6">
    <source>
        <dbReference type="EMBL" id="MFC1849773.1"/>
    </source>
</evidence>
<dbReference type="InterPro" id="IPR029044">
    <property type="entry name" value="Nucleotide-diphossugar_trans"/>
</dbReference>
<protein>
    <submittedName>
        <fullName evidence="6">PqqD family peptide modification chaperone</fullName>
    </submittedName>
</protein>
<sequence>MDTTHYCTWAKTLNSPELEILLESARRVGIHIDVMPCNGFLDKPIALRKYISKLPKTDIVICTDGYDVVYTQPEEKILSRFSDFDAPLVFGGEKNCYHHFPGAKVYFEQTGKSGLYQYLNSGLIIGYVGPIQLMLENIMGLETDLKKEFWKTPGTVGFFNDQTIYGRYACEHPGKILVDTNADLFWTMADEKYDLDRYADISSNGIRNLESSSLPCLVHVSHLRKFYLVYLEIAWKMGIQLTSVKLNHNMLLGLLEGKAEKANEERLIIDSEFRKFLEDMHYGKPVRKQTSESVAIIFIGTGRYIKYFKRYYETSRKLFLPITPKTYFVFTDDVNSAALPGKDDIVPVETAAEEWPFSTLFRFRYINRIHKQLAEHSHTVYIDADMYLCSFVPEEEFFGHDKPLFGVQHPGNYMRGHAPFERNPGSRAYVSNADNQSTYWQGCFWGGRTKEVLMLSQTLAERIDNDLSRNIIARWHDESHLNKYFIENHAIVQTYHPGYAYPEMLEGKLPVEKKIVHIMKDHQNLRTNHLKKTEAKIEPDQVVDGAPRNLNDATVLVRKDGYHLANTPSALVIHNSNNVVIARINETGAIIWRLCEGDHSVGDLINIFSSVFSVSPEVVKQDVYPLLSDFIERGLVRQKITTARTGNARDTSGIRFYSFANNINAENLSVLKESAATHNSEITFLGNGLTRFSTTMKLNLLYEQLCNLDDNEIVCAVDGFDVFFCAGGEEIKQRFISFNCDCVISAERAYAHQYRKYKKFYDNVQSRSPYRYINTGSFIGYAGALKKICATTLSMRVQQKVFTAKNIHKIKRYSEKVAKALRYKNFDKNFIYSCVYYTDQQHIGKYVARNPENLKIALDYDTKLFWCCAWEWKDINAHFRVEGNRIVNNHTANSPVIIHVPGWREHGKVFSALFGIQQSLNRATSI</sequence>
<dbReference type="CDD" id="cd22997">
    <property type="entry name" value="GT_LH"/>
    <property type="match status" value="2"/>
</dbReference>
<dbReference type="Pfam" id="PF25342">
    <property type="entry name" value="GT_PLOD"/>
    <property type="match status" value="2"/>
</dbReference>
<evidence type="ECO:0000256" key="4">
    <source>
        <dbReference type="ARBA" id="ARBA00022679"/>
    </source>
</evidence>
<keyword evidence="7" id="KW-1185">Reference proteome</keyword>
<proteinExistence type="inferred from homology"/>
<dbReference type="InterPro" id="IPR057589">
    <property type="entry name" value="GT_PLOD"/>
</dbReference>
<dbReference type="Pfam" id="PF03414">
    <property type="entry name" value="Glyco_transf_6"/>
    <property type="match status" value="1"/>
</dbReference>
<dbReference type="Gene3D" id="1.10.10.1150">
    <property type="entry name" value="Coenzyme PQQ synthesis protein D (PqqD)"/>
    <property type="match status" value="1"/>
</dbReference>
<accession>A0ABV6YUB2</accession>
<evidence type="ECO:0000313" key="7">
    <source>
        <dbReference type="Proteomes" id="UP001594351"/>
    </source>
</evidence>
<dbReference type="Pfam" id="PF05402">
    <property type="entry name" value="PqqD"/>
    <property type="match status" value="1"/>
</dbReference>
<comment type="cofactor">
    <cofactor evidence="1">
        <name>Mn(2+)</name>
        <dbReference type="ChEBI" id="CHEBI:29035"/>
    </cofactor>
</comment>
<dbReference type="InterPro" id="IPR008792">
    <property type="entry name" value="PQQD"/>
</dbReference>
<evidence type="ECO:0000259" key="5">
    <source>
        <dbReference type="Pfam" id="PF25342"/>
    </source>
</evidence>
<dbReference type="SUPFAM" id="SSF53448">
    <property type="entry name" value="Nucleotide-diphospho-sugar transferases"/>
    <property type="match status" value="1"/>
</dbReference>
<keyword evidence="3" id="KW-0328">Glycosyltransferase</keyword>
<dbReference type="Gene3D" id="3.90.550.10">
    <property type="entry name" value="Spore Coat Polysaccharide Biosynthesis Protein SpsA, Chain A"/>
    <property type="match status" value="1"/>
</dbReference>